<dbReference type="EMBL" id="JAJNEC010000004">
    <property type="protein sequence ID" value="MCD2421932.1"/>
    <property type="molecule type" value="Genomic_DNA"/>
</dbReference>
<comment type="caution">
    <text evidence="3">The sequence shown here is derived from an EMBL/GenBank/DDBJ whole genome shotgun (WGS) entry which is preliminary data.</text>
</comment>
<reference evidence="3 4" key="1">
    <citation type="submission" date="2021-11" db="EMBL/GenBank/DDBJ databases">
        <title>Genomic of Niabella pedocola.</title>
        <authorList>
            <person name="Wu T."/>
        </authorList>
    </citation>
    <scope>NUCLEOTIDE SEQUENCE [LARGE SCALE GENOMIC DNA]</scope>
    <source>
        <strain evidence="3 4">JCM 31011</strain>
    </source>
</reference>
<protein>
    <submittedName>
        <fullName evidence="3">DinB family protein</fullName>
    </submittedName>
</protein>
<evidence type="ECO:0000256" key="1">
    <source>
        <dbReference type="ARBA" id="ARBA00008635"/>
    </source>
</evidence>
<comment type="similarity">
    <text evidence="1">Belongs to the DinB family.</text>
</comment>
<proteinExistence type="inferred from homology"/>
<dbReference type="SUPFAM" id="SSF109854">
    <property type="entry name" value="DinB/YfiT-like putative metalloenzymes"/>
    <property type="match status" value="1"/>
</dbReference>
<dbReference type="RefSeq" id="WP_231002837.1">
    <property type="nucleotide sequence ID" value="NZ_JAJNEC010000004.1"/>
</dbReference>
<evidence type="ECO:0000256" key="2">
    <source>
        <dbReference type="ARBA" id="ARBA00022723"/>
    </source>
</evidence>
<gene>
    <name evidence="3" type="ORF">LQ567_04110</name>
</gene>
<evidence type="ECO:0000313" key="3">
    <source>
        <dbReference type="EMBL" id="MCD2421932.1"/>
    </source>
</evidence>
<evidence type="ECO:0000313" key="4">
    <source>
        <dbReference type="Proteomes" id="UP001199816"/>
    </source>
</evidence>
<organism evidence="3 4">
    <name type="scientific">Niabella pedocola</name>
    <dbReference type="NCBI Taxonomy" id="1752077"/>
    <lineage>
        <taxon>Bacteria</taxon>
        <taxon>Pseudomonadati</taxon>
        <taxon>Bacteroidota</taxon>
        <taxon>Chitinophagia</taxon>
        <taxon>Chitinophagales</taxon>
        <taxon>Chitinophagaceae</taxon>
        <taxon>Niabella</taxon>
    </lineage>
</organism>
<dbReference type="InterPro" id="IPR007837">
    <property type="entry name" value="DinB"/>
</dbReference>
<dbReference type="InterPro" id="IPR034660">
    <property type="entry name" value="DinB/YfiT-like"/>
</dbReference>
<dbReference type="Gene3D" id="1.20.120.450">
    <property type="entry name" value="dinb family like domain"/>
    <property type="match status" value="1"/>
</dbReference>
<dbReference type="Pfam" id="PF05163">
    <property type="entry name" value="DinB"/>
    <property type="match status" value="1"/>
</dbReference>
<sequence length="166" mass="18540">MNDSTFAKAFIQELEMETRATRSCLERIPTTLSEWRPHEKSMGLGYLSVLVAEIPLWIATMVRDNEIDFVTFAHISPANTEELVAHFDQNVAAAKAALATVKDGDLEAPFYLKSNGQVVFQSSKRESLESTINHLVHHRGQLTVYMRLNDIAVPSIYGPSADSRGF</sequence>
<dbReference type="Proteomes" id="UP001199816">
    <property type="component" value="Unassembled WGS sequence"/>
</dbReference>
<accession>A0ABS8PLE2</accession>
<name>A0ABS8PLE2_9BACT</name>
<keyword evidence="4" id="KW-1185">Reference proteome</keyword>
<keyword evidence="2" id="KW-0479">Metal-binding</keyword>